<dbReference type="PANTHER" id="PTHR48081">
    <property type="entry name" value="AB HYDROLASE SUPERFAMILY PROTEIN C4A8.06C"/>
    <property type="match status" value="1"/>
</dbReference>
<gene>
    <name evidence="3" type="ORF">FE257_007147</name>
</gene>
<organism evidence="3 4">
    <name type="scientific">Aspergillus nanangensis</name>
    <dbReference type="NCBI Taxonomy" id="2582783"/>
    <lineage>
        <taxon>Eukaryota</taxon>
        <taxon>Fungi</taxon>
        <taxon>Dikarya</taxon>
        <taxon>Ascomycota</taxon>
        <taxon>Pezizomycotina</taxon>
        <taxon>Eurotiomycetes</taxon>
        <taxon>Eurotiomycetidae</taxon>
        <taxon>Eurotiales</taxon>
        <taxon>Aspergillaceae</taxon>
        <taxon>Aspergillus</taxon>
        <taxon>Aspergillus subgen. Circumdati</taxon>
    </lineage>
</organism>
<name>A0AAD4CN81_ASPNN</name>
<accession>A0AAD4CN81</accession>
<dbReference type="GO" id="GO:0016787">
    <property type="term" value="F:hydrolase activity"/>
    <property type="evidence" value="ECO:0007669"/>
    <property type="project" value="UniProtKB-KW"/>
</dbReference>
<keyword evidence="4" id="KW-1185">Reference proteome</keyword>
<keyword evidence="1" id="KW-0378">Hydrolase</keyword>
<dbReference type="PANTHER" id="PTHR48081:SF8">
    <property type="entry name" value="ALPHA_BETA HYDROLASE FOLD-3 DOMAIN-CONTAINING PROTEIN-RELATED"/>
    <property type="match status" value="1"/>
</dbReference>
<proteinExistence type="predicted"/>
<dbReference type="Pfam" id="PF07859">
    <property type="entry name" value="Abhydrolase_3"/>
    <property type="match status" value="1"/>
</dbReference>
<reference evidence="3" key="1">
    <citation type="journal article" date="2019" name="Beilstein J. Org. Chem.">
        <title>Nanangenines: drimane sesquiterpenoids as the dominant metabolite cohort of a novel Australian fungus, Aspergillus nanangensis.</title>
        <authorList>
            <person name="Lacey H.J."/>
            <person name="Gilchrist C.L.M."/>
            <person name="Crombie A."/>
            <person name="Kalaitzis J.A."/>
            <person name="Vuong D."/>
            <person name="Rutledge P.J."/>
            <person name="Turner P."/>
            <person name="Pitt J.I."/>
            <person name="Lacey E."/>
            <person name="Chooi Y.H."/>
            <person name="Piggott A.M."/>
        </authorList>
    </citation>
    <scope>NUCLEOTIDE SEQUENCE</scope>
    <source>
        <strain evidence="3">MST-FP2251</strain>
    </source>
</reference>
<dbReference type="InterPro" id="IPR029058">
    <property type="entry name" value="AB_hydrolase_fold"/>
</dbReference>
<dbReference type="SUPFAM" id="SSF53474">
    <property type="entry name" value="alpha/beta-Hydrolases"/>
    <property type="match status" value="1"/>
</dbReference>
<evidence type="ECO:0000259" key="2">
    <source>
        <dbReference type="Pfam" id="PF07859"/>
    </source>
</evidence>
<sequence>MSVGAVRNLSPEFIRDVLPNLPPKRDPNAPFSRESVAQGMAHIKQGKDHALATVWSELLEVSVENVQIKMRDGHVAELRVYTPEKITSSTLSKPVTYSLHGGGFVAGNNDTEDLINRQFCLVCDVVVFALDYRLAPEHPVITTIYEDVEDGLKWVYANAAQHGGDISKGLCLTGTSSGAAMCAMLGYRAPSLGVPIAGMVLRQPAFIFNTYEAAAKEEWKPLLKSREENHDAPILGGNDVINLNGLIAIPVEDLIKPENSPIYASKEQLAGMPPTYIVQAECDPMADEVALFHSLLKEAGVVTRLQMYNGMPHGFHAFHQLEAARQEMKDTAAGLSWLLTLSASS</sequence>
<comment type="caution">
    <text evidence="3">The sequence shown here is derived from an EMBL/GenBank/DDBJ whole genome shotgun (WGS) entry which is preliminary data.</text>
</comment>
<feature type="domain" description="Alpha/beta hydrolase fold-3" evidence="2">
    <location>
        <begin position="99"/>
        <end position="316"/>
    </location>
</feature>
<dbReference type="EMBL" id="VCAU01000034">
    <property type="protein sequence ID" value="KAF9889639.1"/>
    <property type="molecule type" value="Genomic_DNA"/>
</dbReference>
<dbReference type="InterPro" id="IPR050300">
    <property type="entry name" value="GDXG_lipolytic_enzyme"/>
</dbReference>
<dbReference type="AlphaFoldDB" id="A0AAD4CN81"/>
<dbReference type="Proteomes" id="UP001194746">
    <property type="component" value="Unassembled WGS sequence"/>
</dbReference>
<dbReference type="Gene3D" id="3.40.50.1820">
    <property type="entry name" value="alpha/beta hydrolase"/>
    <property type="match status" value="1"/>
</dbReference>
<protein>
    <recommendedName>
        <fullName evidence="2">Alpha/beta hydrolase fold-3 domain-containing protein</fullName>
    </recommendedName>
</protein>
<evidence type="ECO:0000256" key="1">
    <source>
        <dbReference type="ARBA" id="ARBA00022801"/>
    </source>
</evidence>
<dbReference type="InterPro" id="IPR013094">
    <property type="entry name" value="AB_hydrolase_3"/>
</dbReference>
<evidence type="ECO:0000313" key="4">
    <source>
        <dbReference type="Proteomes" id="UP001194746"/>
    </source>
</evidence>
<evidence type="ECO:0000313" key="3">
    <source>
        <dbReference type="EMBL" id="KAF9889639.1"/>
    </source>
</evidence>
<reference evidence="3" key="2">
    <citation type="submission" date="2020-02" db="EMBL/GenBank/DDBJ databases">
        <authorList>
            <person name="Gilchrist C.L.M."/>
            <person name="Chooi Y.-H."/>
        </authorList>
    </citation>
    <scope>NUCLEOTIDE SEQUENCE</scope>
    <source>
        <strain evidence="3">MST-FP2251</strain>
    </source>
</reference>